<organism evidence="2 3">
    <name type="scientific">Cerrena zonata</name>
    <dbReference type="NCBI Taxonomy" id="2478898"/>
    <lineage>
        <taxon>Eukaryota</taxon>
        <taxon>Fungi</taxon>
        <taxon>Dikarya</taxon>
        <taxon>Basidiomycota</taxon>
        <taxon>Agaricomycotina</taxon>
        <taxon>Agaricomycetes</taxon>
        <taxon>Polyporales</taxon>
        <taxon>Cerrenaceae</taxon>
        <taxon>Cerrena</taxon>
    </lineage>
</organism>
<evidence type="ECO:0000313" key="2">
    <source>
        <dbReference type="EMBL" id="KAK7695595.1"/>
    </source>
</evidence>
<gene>
    <name evidence="2" type="ORF">QCA50_000231</name>
</gene>
<keyword evidence="1" id="KW-0812">Transmembrane</keyword>
<reference evidence="2 3" key="1">
    <citation type="submission" date="2022-09" db="EMBL/GenBank/DDBJ databases">
        <authorList>
            <person name="Palmer J.M."/>
        </authorList>
    </citation>
    <scope>NUCLEOTIDE SEQUENCE [LARGE SCALE GENOMIC DNA]</scope>
    <source>
        <strain evidence="2 3">DSM 7382</strain>
    </source>
</reference>
<dbReference type="InterPro" id="IPR009305">
    <property type="entry name" value="Mpo1-like"/>
</dbReference>
<dbReference type="GO" id="GO:0046521">
    <property type="term" value="P:sphingoid catabolic process"/>
    <property type="evidence" value="ECO:0007669"/>
    <property type="project" value="TreeGrafter"/>
</dbReference>
<dbReference type="GO" id="GO:0005783">
    <property type="term" value="C:endoplasmic reticulum"/>
    <property type="evidence" value="ECO:0007669"/>
    <property type="project" value="TreeGrafter"/>
</dbReference>
<accession>A0AAW0GQU1</accession>
<comment type="caution">
    <text evidence="2">The sequence shown here is derived from an EMBL/GenBank/DDBJ whole genome shotgun (WGS) entry which is preliminary data.</text>
</comment>
<feature type="transmembrane region" description="Helical" evidence="1">
    <location>
        <begin position="144"/>
        <end position="164"/>
    </location>
</feature>
<evidence type="ECO:0000256" key="1">
    <source>
        <dbReference type="SAM" id="Phobius"/>
    </source>
</evidence>
<dbReference type="AlphaFoldDB" id="A0AAW0GQU1"/>
<evidence type="ECO:0008006" key="4">
    <source>
        <dbReference type="Google" id="ProtNLM"/>
    </source>
</evidence>
<dbReference type="Pfam" id="PF06127">
    <property type="entry name" value="Mpo1-like"/>
    <property type="match status" value="1"/>
</dbReference>
<feature type="transmembrane region" description="Helical" evidence="1">
    <location>
        <begin position="23"/>
        <end position="43"/>
    </location>
</feature>
<evidence type="ECO:0000313" key="3">
    <source>
        <dbReference type="Proteomes" id="UP001385951"/>
    </source>
</evidence>
<dbReference type="Proteomes" id="UP001385951">
    <property type="component" value="Unassembled WGS sequence"/>
</dbReference>
<feature type="transmembrane region" description="Helical" evidence="1">
    <location>
        <begin position="113"/>
        <end position="132"/>
    </location>
</feature>
<keyword evidence="1" id="KW-1133">Transmembrane helix</keyword>
<dbReference type="PANTHER" id="PTHR28026:SF9">
    <property type="entry name" value="2-HYDROXY-PALMITIC ACID DIOXYGENASE MPO1"/>
    <property type="match status" value="1"/>
</dbReference>
<feature type="transmembrane region" description="Helical" evidence="1">
    <location>
        <begin position="63"/>
        <end position="81"/>
    </location>
</feature>
<keyword evidence="1" id="KW-0472">Membrane</keyword>
<keyword evidence="3" id="KW-1185">Reference proteome</keyword>
<protein>
    <recommendedName>
        <fullName evidence="4">DUF962-domain-containing protein</fullName>
    </recommendedName>
</protein>
<name>A0AAW0GQU1_9APHY</name>
<proteinExistence type="predicted"/>
<dbReference type="EMBL" id="JASBNA010000001">
    <property type="protein sequence ID" value="KAK7695595.1"/>
    <property type="molecule type" value="Genomic_DNA"/>
</dbReference>
<dbReference type="GO" id="GO:0016020">
    <property type="term" value="C:membrane"/>
    <property type="evidence" value="ECO:0007669"/>
    <property type="project" value="GOC"/>
</dbReference>
<dbReference type="PANTHER" id="PTHR28026">
    <property type="entry name" value="DUF962 DOMAIN PROTEIN (AFU_ORTHOLOGUE AFUA_8G05310)"/>
    <property type="match status" value="1"/>
</dbReference>
<sequence length="199" mass="22866">MSSLDVRKQLTFYGAYHNNPTNIMIHVTCVPIILWTYMIMLQYTPTVPFLPALQYKFNDYMEFELKPVSFIWLFYIVYYYLMEPVAAFFYTPQFVVSVLTAVSVAHTPGSLHWVVPLHVGAWIAQFIGHGVAEKRSPALLDNLVGALVLAPFFVHLECLFKLGYRPEFQKALKSDIGVEIARIKKIEGDKKRASQKKEL</sequence>